<evidence type="ECO:0000256" key="10">
    <source>
        <dbReference type="ARBA" id="ARBA00022840"/>
    </source>
</evidence>
<evidence type="ECO:0000256" key="12">
    <source>
        <dbReference type="ARBA" id="ARBA00031529"/>
    </source>
</evidence>
<organism evidence="20 21">
    <name type="scientific">Actinopolymorpha cephalotaxi</name>
    <dbReference type="NCBI Taxonomy" id="504797"/>
    <lineage>
        <taxon>Bacteria</taxon>
        <taxon>Bacillati</taxon>
        <taxon>Actinomycetota</taxon>
        <taxon>Actinomycetes</taxon>
        <taxon>Propionibacteriales</taxon>
        <taxon>Actinopolymorphaceae</taxon>
        <taxon>Actinopolymorpha</taxon>
    </lineage>
</organism>
<evidence type="ECO:0000256" key="7">
    <source>
        <dbReference type="ARBA" id="ARBA00022573"/>
    </source>
</evidence>
<comment type="similarity">
    <text evidence="3 17">Belongs to the Cob(I)alamin adenosyltransferase family.</text>
</comment>
<evidence type="ECO:0000256" key="17">
    <source>
        <dbReference type="RuleBase" id="RU366026"/>
    </source>
</evidence>
<dbReference type="InterPro" id="IPR036451">
    <property type="entry name" value="CblAdoTrfase-like_sf"/>
</dbReference>
<protein>
    <recommendedName>
        <fullName evidence="5 17">Corrinoid adenosyltransferase</fullName>
        <ecNumber evidence="4 17">2.5.1.17</ecNumber>
    </recommendedName>
    <alternativeName>
        <fullName evidence="12 17">Cob(II)alamin adenosyltransferase</fullName>
    </alternativeName>
    <alternativeName>
        <fullName evidence="14 17">Cob(II)yrinic acid a,c-diamide adenosyltransferase</fullName>
    </alternativeName>
    <alternativeName>
        <fullName evidence="13 17">Cobinamide/cobalamin adenosyltransferase</fullName>
    </alternativeName>
</protein>
<dbReference type="Proteomes" id="UP000533017">
    <property type="component" value="Unassembled WGS sequence"/>
</dbReference>
<evidence type="ECO:0000256" key="9">
    <source>
        <dbReference type="ARBA" id="ARBA00022741"/>
    </source>
</evidence>
<keyword evidence="7 17" id="KW-0169">Cobalamin biosynthesis</keyword>
<name>A0A1I2ZET8_9ACTN</name>
<dbReference type="FunFam" id="1.20.1200.10:FF:000003">
    <property type="entry name" value="ATP:cob(I)alamin adenosyltransferase"/>
    <property type="match status" value="1"/>
</dbReference>
<feature type="domain" description="Cobalamin adenosyltransferase-like" evidence="18">
    <location>
        <begin position="7"/>
        <end position="176"/>
    </location>
</feature>
<reference evidence="20 21" key="1">
    <citation type="submission" date="2016-10" db="EMBL/GenBank/DDBJ databases">
        <authorList>
            <person name="de Groot N.N."/>
        </authorList>
    </citation>
    <scope>NUCLEOTIDE SEQUENCE [LARGE SCALE GENOMIC DNA]</scope>
    <source>
        <strain evidence="20 21">CPCC 202808</strain>
    </source>
</reference>
<dbReference type="UniPathway" id="UPA00148">
    <property type="reaction ID" value="UER00233"/>
</dbReference>
<evidence type="ECO:0000256" key="14">
    <source>
        <dbReference type="ARBA" id="ARBA00033354"/>
    </source>
</evidence>
<evidence type="ECO:0000313" key="19">
    <source>
        <dbReference type="EMBL" id="NYH81937.1"/>
    </source>
</evidence>
<dbReference type="EC" id="2.5.1.17" evidence="4 17"/>
<dbReference type="NCBIfam" id="TIGR00636">
    <property type="entry name" value="PduO_Nterm"/>
    <property type="match status" value="1"/>
</dbReference>
<dbReference type="GO" id="GO:0006779">
    <property type="term" value="P:porphyrin-containing compound biosynthetic process"/>
    <property type="evidence" value="ECO:0007669"/>
    <property type="project" value="UniProtKB-KW"/>
</dbReference>
<dbReference type="STRING" id="504797.SAMN05421678_11651"/>
<dbReference type="OrthoDB" id="9778896at2"/>
<keyword evidence="6" id="KW-0963">Cytoplasm</keyword>
<dbReference type="EMBL" id="FOOI01000016">
    <property type="protein sequence ID" value="SFH36125.1"/>
    <property type="molecule type" value="Genomic_DNA"/>
</dbReference>
<dbReference type="RefSeq" id="WP_092887327.1">
    <property type="nucleotide sequence ID" value="NZ_FOOI01000016.1"/>
</dbReference>
<keyword evidence="8 17" id="KW-0808">Transferase</keyword>
<dbReference type="GO" id="GO:0005737">
    <property type="term" value="C:cytoplasm"/>
    <property type="evidence" value="ECO:0007669"/>
    <property type="project" value="UniProtKB-SubCell"/>
</dbReference>
<dbReference type="PANTHER" id="PTHR12213:SF0">
    <property type="entry name" value="CORRINOID ADENOSYLTRANSFERASE MMAB"/>
    <property type="match status" value="1"/>
</dbReference>
<evidence type="ECO:0000256" key="15">
    <source>
        <dbReference type="ARBA" id="ARBA00048555"/>
    </source>
</evidence>
<comment type="catalytic activity">
    <reaction evidence="16 17">
        <text>2 cob(II)alamin + reduced [electron-transfer flavoprotein] + 2 ATP = 2 adenosylcob(III)alamin + 2 triphosphate + oxidized [electron-transfer flavoprotein] + 3 H(+)</text>
        <dbReference type="Rhea" id="RHEA:28671"/>
        <dbReference type="Rhea" id="RHEA-COMP:10685"/>
        <dbReference type="Rhea" id="RHEA-COMP:10686"/>
        <dbReference type="ChEBI" id="CHEBI:15378"/>
        <dbReference type="ChEBI" id="CHEBI:16304"/>
        <dbReference type="ChEBI" id="CHEBI:18036"/>
        <dbReference type="ChEBI" id="CHEBI:18408"/>
        <dbReference type="ChEBI" id="CHEBI:30616"/>
        <dbReference type="ChEBI" id="CHEBI:57692"/>
        <dbReference type="ChEBI" id="CHEBI:58307"/>
        <dbReference type="EC" id="2.5.1.17"/>
    </reaction>
</comment>
<evidence type="ECO:0000256" key="11">
    <source>
        <dbReference type="ARBA" id="ARBA00023244"/>
    </source>
</evidence>
<dbReference type="PANTHER" id="PTHR12213">
    <property type="entry name" value="CORRINOID ADENOSYLTRANSFERASE"/>
    <property type="match status" value="1"/>
</dbReference>
<evidence type="ECO:0000256" key="2">
    <source>
        <dbReference type="ARBA" id="ARBA00005121"/>
    </source>
</evidence>
<evidence type="ECO:0000313" key="21">
    <source>
        <dbReference type="Proteomes" id="UP000199052"/>
    </source>
</evidence>
<sequence>MVNLTRIYTRAGDGGRTRLVDNSLVTKTDRRLAAYADVDEANASIGAALALGDLAGDVAAVLVEVQNDLFDLGADLGNPVDPGAAPGAALRITPEYVERLEAHCDAFNERVEPLRSFVLPGGTPGAALLHTARTVTRRAERTAWAAWEEHADTMNADTIKYLNRLSDLLFILARVANADRGDVLWQPGGGRADQAERS</sequence>
<evidence type="ECO:0000256" key="16">
    <source>
        <dbReference type="ARBA" id="ARBA00048692"/>
    </source>
</evidence>
<dbReference type="GO" id="GO:0005524">
    <property type="term" value="F:ATP binding"/>
    <property type="evidence" value="ECO:0007669"/>
    <property type="project" value="UniProtKB-UniRule"/>
</dbReference>
<proteinExistence type="inferred from homology"/>
<evidence type="ECO:0000256" key="8">
    <source>
        <dbReference type="ARBA" id="ARBA00022679"/>
    </source>
</evidence>
<dbReference type="GO" id="GO:0009236">
    <property type="term" value="P:cobalamin biosynthetic process"/>
    <property type="evidence" value="ECO:0007669"/>
    <property type="project" value="UniProtKB-UniRule"/>
</dbReference>
<gene>
    <name evidence="19" type="ORF">FHR37_000788</name>
    <name evidence="20" type="ORF">SAMN05421678_11651</name>
</gene>
<evidence type="ECO:0000256" key="6">
    <source>
        <dbReference type="ARBA" id="ARBA00022490"/>
    </source>
</evidence>
<dbReference type="Gene3D" id="1.20.1200.10">
    <property type="entry name" value="Cobalamin adenosyltransferase-like"/>
    <property type="match status" value="1"/>
</dbReference>
<keyword evidence="22" id="KW-1185">Reference proteome</keyword>
<keyword evidence="11" id="KW-0627">Porphyrin biosynthesis</keyword>
<evidence type="ECO:0000256" key="4">
    <source>
        <dbReference type="ARBA" id="ARBA00012454"/>
    </source>
</evidence>
<evidence type="ECO:0000259" key="18">
    <source>
        <dbReference type="Pfam" id="PF01923"/>
    </source>
</evidence>
<dbReference type="SUPFAM" id="SSF89028">
    <property type="entry name" value="Cobalamin adenosyltransferase-like"/>
    <property type="match status" value="1"/>
</dbReference>
<dbReference type="GO" id="GO:0008817">
    <property type="term" value="F:corrinoid adenosyltransferase activity"/>
    <property type="evidence" value="ECO:0007669"/>
    <property type="project" value="UniProtKB-UniRule"/>
</dbReference>
<comment type="subcellular location">
    <subcellularLocation>
        <location evidence="1">Cytoplasm</location>
    </subcellularLocation>
</comment>
<evidence type="ECO:0000256" key="13">
    <source>
        <dbReference type="ARBA" id="ARBA00033334"/>
    </source>
</evidence>
<keyword evidence="9 17" id="KW-0547">Nucleotide-binding</keyword>
<evidence type="ECO:0000313" key="22">
    <source>
        <dbReference type="Proteomes" id="UP000533017"/>
    </source>
</evidence>
<evidence type="ECO:0000256" key="3">
    <source>
        <dbReference type="ARBA" id="ARBA00007487"/>
    </source>
</evidence>
<comment type="pathway">
    <text evidence="2 17">Cofactor biosynthesis; adenosylcobalamin biosynthesis; adenosylcobalamin from cob(II)yrinate a,c-diamide: step 2/7.</text>
</comment>
<dbReference type="Proteomes" id="UP000199052">
    <property type="component" value="Unassembled WGS sequence"/>
</dbReference>
<comment type="catalytic activity">
    <reaction evidence="15 17">
        <text>2 cob(II)yrinate a,c diamide + reduced [electron-transfer flavoprotein] + 2 ATP = 2 adenosylcob(III)yrinate a,c-diamide + 2 triphosphate + oxidized [electron-transfer flavoprotein] + 3 H(+)</text>
        <dbReference type="Rhea" id="RHEA:11528"/>
        <dbReference type="Rhea" id="RHEA-COMP:10685"/>
        <dbReference type="Rhea" id="RHEA-COMP:10686"/>
        <dbReference type="ChEBI" id="CHEBI:15378"/>
        <dbReference type="ChEBI" id="CHEBI:18036"/>
        <dbReference type="ChEBI" id="CHEBI:30616"/>
        <dbReference type="ChEBI" id="CHEBI:57692"/>
        <dbReference type="ChEBI" id="CHEBI:58307"/>
        <dbReference type="ChEBI" id="CHEBI:58503"/>
        <dbReference type="ChEBI" id="CHEBI:58537"/>
        <dbReference type="EC" id="2.5.1.17"/>
    </reaction>
</comment>
<evidence type="ECO:0000256" key="5">
    <source>
        <dbReference type="ARBA" id="ARBA00020963"/>
    </source>
</evidence>
<keyword evidence="10 17" id="KW-0067">ATP-binding</keyword>
<reference evidence="19 22" key="2">
    <citation type="submission" date="2020-07" db="EMBL/GenBank/DDBJ databases">
        <title>Sequencing the genomes of 1000 actinobacteria strains.</title>
        <authorList>
            <person name="Klenk H.-P."/>
        </authorList>
    </citation>
    <scope>NUCLEOTIDE SEQUENCE [LARGE SCALE GENOMIC DNA]</scope>
    <source>
        <strain evidence="19 22">DSM 45117</strain>
    </source>
</reference>
<accession>A0A1I2ZET8</accession>
<evidence type="ECO:0000313" key="20">
    <source>
        <dbReference type="EMBL" id="SFH36125.1"/>
    </source>
</evidence>
<dbReference type="AlphaFoldDB" id="A0A1I2ZET8"/>
<dbReference type="InterPro" id="IPR029499">
    <property type="entry name" value="PduO-typ"/>
</dbReference>
<evidence type="ECO:0000256" key="1">
    <source>
        <dbReference type="ARBA" id="ARBA00004496"/>
    </source>
</evidence>
<dbReference type="InterPro" id="IPR016030">
    <property type="entry name" value="CblAdoTrfase-like"/>
</dbReference>
<dbReference type="EMBL" id="JACBZA010000001">
    <property type="protein sequence ID" value="NYH81937.1"/>
    <property type="molecule type" value="Genomic_DNA"/>
</dbReference>
<dbReference type="Pfam" id="PF01923">
    <property type="entry name" value="Cob_adeno_trans"/>
    <property type="match status" value="1"/>
</dbReference>